<proteinExistence type="predicted"/>
<dbReference type="RefSeq" id="WP_061276946.1">
    <property type="nucleotide sequence ID" value="NZ_CP023525.1"/>
</dbReference>
<evidence type="ECO:0000313" key="1">
    <source>
        <dbReference type="EMBL" id="ATF94549.1"/>
    </source>
</evidence>
<dbReference type="EMBL" id="CP023525">
    <property type="protein sequence ID" value="ATF94549.1"/>
    <property type="molecule type" value="Genomic_DNA"/>
</dbReference>
<organism evidence="1 3">
    <name type="scientific">Cedecea neteri</name>
    <dbReference type="NCBI Taxonomy" id="158822"/>
    <lineage>
        <taxon>Bacteria</taxon>
        <taxon>Pseudomonadati</taxon>
        <taxon>Pseudomonadota</taxon>
        <taxon>Gammaproteobacteria</taxon>
        <taxon>Enterobacterales</taxon>
        <taxon>Enterobacteriaceae</taxon>
        <taxon>Cedecea</taxon>
    </lineage>
</organism>
<dbReference type="EMBL" id="UAVU01000003">
    <property type="protein sequence ID" value="SQA98000.1"/>
    <property type="molecule type" value="Genomic_DNA"/>
</dbReference>
<gene>
    <name evidence="1" type="ORF">CO704_21870</name>
    <name evidence="2" type="ORF">NCTC12120_01850</name>
</gene>
<accession>A0A291E3S8</accession>
<evidence type="ECO:0000313" key="3">
    <source>
        <dbReference type="Proteomes" id="UP000217979"/>
    </source>
</evidence>
<reference evidence="2 4" key="2">
    <citation type="submission" date="2018-06" db="EMBL/GenBank/DDBJ databases">
        <authorList>
            <consortium name="Pathogen Informatics"/>
            <person name="Doyle S."/>
        </authorList>
    </citation>
    <scope>NUCLEOTIDE SEQUENCE [LARGE SCALE GENOMIC DNA]</scope>
    <source>
        <strain evidence="2 4">NCTC12120</strain>
    </source>
</reference>
<name>A0A291E3S8_9ENTR</name>
<dbReference type="AlphaFoldDB" id="A0A291E3S8"/>
<reference evidence="1 3" key="1">
    <citation type="submission" date="2017-09" db="EMBL/GenBank/DDBJ databases">
        <title>FDA dAtabase for Regulatory Grade micrObial Sequences (FDA-ARGOS): Supporting development and validation of Infectious Disease Dx tests.</title>
        <authorList>
            <person name="Minogue T."/>
            <person name="Wolcott M."/>
            <person name="Wasieloski L."/>
            <person name="Aguilar W."/>
            <person name="Moore D."/>
            <person name="Tallon L."/>
            <person name="Sadzewicz L."/>
            <person name="Ott S."/>
            <person name="Zhao X."/>
            <person name="Nagaraj S."/>
            <person name="Vavikolanu K."/>
            <person name="Aluvathingal J."/>
            <person name="Nadendla S."/>
            <person name="Sichtig H."/>
        </authorList>
    </citation>
    <scope>NUCLEOTIDE SEQUENCE [LARGE SCALE GENOMIC DNA]</scope>
    <source>
        <strain evidence="1 3">FDAARGOS_392</strain>
    </source>
</reference>
<protein>
    <submittedName>
        <fullName evidence="1">Uncharacterized protein</fullName>
    </submittedName>
</protein>
<evidence type="ECO:0000313" key="4">
    <source>
        <dbReference type="Proteomes" id="UP000251197"/>
    </source>
</evidence>
<dbReference type="Proteomes" id="UP000251197">
    <property type="component" value="Unassembled WGS sequence"/>
</dbReference>
<sequence length="66" mass="7505">MGNIANSQKIVSWLRSMADCIESEDPLIKDVIIEPVVMDFEKEEFARVMTFIFTSSPQKQAKPGEQ</sequence>
<evidence type="ECO:0000313" key="2">
    <source>
        <dbReference type="EMBL" id="SQA98000.1"/>
    </source>
</evidence>
<dbReference type="Proteomes" id="UP000217979">
    <property type="component" value="Chromosome"/>
</dbReference>